<evidence type="ECO:0000313" key="2">
    <source>
        <dbReference type="Proteomes" id="UP001172680"/>
    </source>
</evidence>
<protein>
    <submittedName>
        <fullName evidence="1">Uncharacterized protein</fullName>
    </submittedName>
</protein>
<sequence length="289" mass="32436">MTPLFRRQRWPLLAILTLAICFLLYRSPQVSIAKHLPRRPLPAPNLHPGIPKPANSTYTRTLVIPKTSTEDVSWAQGLLSTDPHLTLAVYDVSHPSSPASGLHAIPQNKGHEVMTYLTHIITHYNNLSDITIFMHAHAIAWHNNDLLLSSSAALVSHLSSPHVVRAGYVNLRCHQDPGCPAHIHTSGNRKPGEAGRQDGEDDANRPEVAIFAQEYFAKRKEAREIDKSLAEKKEKGQKISEAEEKRLRGRIDMLTTEMEVLRKEAMERGKDPRNRAKEAGRLWKEGDGF</sequence>
<keyword evidence="2" id="KW-1185">Reference proteome</keyword>
<comment type="caution">
    <text evidence="1">The sequence shown here is derived from an EMBL/GenBank/DDBJ whole genome shotgun (WGS) entry which is preliminary data.</text>
</comment>
<dbReference type="EMBL" id="JAPDRP010000020">
    <property type="protein sequence ID" value="KAJ9638913.1"/>
    <property type="molecule type" value="Genomic_DNA"/>
</dbReference>
<gene>
    <name evidence="1" type="ORF">H2199_006774</name>
</gene>
<name>A0ACC2YV72_9PEZI</name>
<evidence type="ECO:0000313" key="1">
    <source>
        <dbReference type="EMBL" id="KAJ9638913.1"/>
    </source>
</evidence>
<reference evidence="1" key="1">
    <citation type="submission" date="2022-10" db="EMBL/GenBank/DDBJ databases">
        <title>Culturing micro-colonial fungi from biological soil crusts in the Mojave desert and describing Neophaeococcomyces mojavensis, and introducing the new genera and species Taxawa tesnikishii.</title>
        <authorList>
            <person name="Kurbessoian T."/>
            <person name="Stajich J.E."/>
        </authorList>
    </citation>
    <scope>NUCLEOTIDE SEQUENCE</scope>
    <source>
        <strain evidence="1">JES_115</strain>
    </source>
</reference>
<proteinExistence type="predicted"/>
<organism evidence="1 2">
    <name type="scientific">Coniosporium tulheliwenetii</name>
    <dbReference type="NCBI Taxonomy" id="3383036"/>
    <lineage>
        <taxon>Eukaryota</taxon>
        <taxon>Fungi</taxon>
        <taxon>Dikarya</taxon>
        <taxon>Ascomycota</taxon>
        <taxon>Pezizomycotina</taxon>
        <taxon>Dothideomycetes</taxon>
        <taxon>Dothideomycetes incertae sedis</taxon>
        <taxon>Coniosporium</taxon>
    </lineage>
</organism>
<accession>A0ACC2YV72</accession>
<dbReference type="Proteomes" id="UP001172680">
    <property type="component" value="Unassembled WGS sequence"/>
</dbReference>